<dbReference type="Proteomes" id="UP001590951">
    <property type="component" value="Unassembled WGS sequence"/>
</dbReference>
<sequence length="398" mass="44444">MAFRDGTFRSRAASLLRPGTPSTSHSLSLGATQEEASGSALKPPSKTQFNEKTPIGAEQNPLEKTRSLTSSGHTHCCSDSNAVAHDRKAQRIVRTIPAWVHTLGEDDEELATEIRSLPDLPEAQVAQHNSTPSSRHLFRSDPPRGSLWDHAREWTPPLPSGAVTGTGSRWRAFKDASAYSAISADGGQIVDEEWLRQYGADYSRSWLAKDENGDMEKNPGCDLRYKAKRRAWYIRAQRTILRNSMVPLFIRMNVWVFSAVALTLAASIHVITDHQNKIRALNGQERIHKTPSTDMAIIVDAVAMVYLLYITYDEYTGKPLGLRPAKAKMRLILLDLFFIVFESANLSLAFVSIEKVNWDNEICSRQRALASVLLIALIAWLTTFSISAMRLVERVAKR</sequence>
<keyword evidence="2" id="KW-1133">Transmembrane helix</keyword>
<feature type="transmembrane region" description="Helical" evidence="2">
    <location>
        <begin position="331"/>
        <end position="353"/>
    </location>
</feature>
<keyword evidence="4" id="KW-1185">Reference proteome</keyword>
<evidence type="ECO:0000313" key="3">
    <source>
        <dbReference type="EMBL" id="KAL2052070.1"/>
    </source>
</evidence>
<comment type="caution">
    <text evidence="3">The sequence shown here is derived from an EMBL/GenBank/DDBJ whole genome shotgun (WGS) entry which is preliminary data.</text>
</comment>
<dbReference type="InterPro" id="IPR037737">
    <property type="entry name" value="Srf1"/>
</dbReference>
<feature type="transmembrane region" description="Helical" evidence="2">
    <location>
        <begin position="368"/>
        <end position="392"/>
    </location>
</feature>
<feature type="region of interest" description="Disordered" evidence="1">
    <location>
        <begin position="1"/>
        <end position="81"/>
    </location>
</feature>
<keyword evidence="2" id="KW-0812">Transmembrane</keyword>
<accession>A0ABR4B2D9</accession>
<feature type="transmembrane region" description="Helical" evidence="2">
    <location>
        <begin position="292"/>
        <end position="310"/>
    </location>
</feature>
<keyword evidence="2" id="KW-0472">Membrane</keyword>
<evidence type="ECO:0000256" key="2">
    <source>
        <dbReference type="SAM" id="Phobius"/>
    </source>
</evidence>
<proteinExistence type="predicted"/>
<dbReference type="PANTHER" id="PTHR36819">
    <property type="entry name" value="REGULATOR OF PHOSPHOLIPASE D SRF1"/>
    <property type="match status" value="1"/>
</dbReference>
<feature type="compositionally biased region" description="Polar residues" evidence="1">
    <location>
        <begin position="67"/>
        <end position="81"/>
    </location>
</feature>
<protein>
    <recommendedName>
        <fullName evidence="5">Regulator of phospholipase D SRF1</fullName>
    </recommendedName>
</protein>
<feature type="transmembrane region" description="Helical" evidence="2">
    <location>
        <begin position="248"/>
        <end position="272"/>
    </location>
</feature>
<gene>
    <name evidence="3" type="ORF">ABVK25_007762</name>
</gene>
<reference evidence="3 4" key="1">
    <citation type="submission" date="2024-09" db="EMBL/GenBank/DDBJ databases">
        <title>Rethinking Asexuality: The Enigmatic Case of Functional Sexual Genes in Lepraria (Stereocaulaceae).</title>
        <authorList>
            <person name="Doellman M."/>
            <person name="Sun Y."/>
            <person name="Barcenas-Pena A."/>
            <person name="Lumbsch H.T."/>
            <person name="Grewe F."/>
        </authorList>
    </citation>
    <scope>NUCLEOTIDE SEQUENCE [LARGE SCALE GENOMIC DNA]</scope>
    <source>
        <strain evidence="3 4">Grewe 0041</strain>
    </source>
</reference>
<evidence type="ECO:0008006" key="5">
    <source>
        <dbReference type="Google" id="ProtNLM"/>
    </source>
</evidence>
<evidence type="ECO:0000313" key="4">
    <source>
        <dbReference type="Proteomes" id="UP001590951"/>
    </source>
</evidence>
<organism evidence="3 4">
    <name type="scientific">Lepraria finkii</name>
    <dbReference type="NCBI Taxonomy" id="1340010"/>
    <lineage>
        <taxon>Eukaryota</taxon>
        <taxon>Fungi</taxon>
        <taxon>Dikarya</taxon>
        <taxon>Ascomycota</taxon>
        <taxon>Pezizomycotina</taxon>
        <taxon>Lecanoromycetes</taxon>
        <taxon>OSLEUM clade</taxon>
        <taxon>Lecanoromycetidae</taxon>
        <taxon>Lecanorales</taxon>
        <taxon>Lecanorineae</taxon>
        <taxon>Stereocaulaceae</taxon>
        <taxon>Lepraria</taxon>
    </lineage>
</organism>
<dbReference type="PANTHER" id="PTHR36819:SF1">
    <property type="entry name" value="REGULATOR OF PHOSPHOLIPASE D SRF1"/>
    <property type="match status" value="1"/>
</dbReference>
<feature type="compositionally biased region" description="Polar residues" evidence="1">
    <location>
        <begin position="20"/>
        <end position="36"/>
    </location>
</feature>
<name>A0ABR4B2D9_9LECA</name>
<dbReference type="EMBL" id="JBHFEH010000030">
    <property type="protein sequence ID" value="KAL2052070.1"/>
    <property type="molecule type" value="Genomic_DNA"/>
</dbReference>
<evidence type="ECO:0000256" key="1">
    <source>
        <dbReference type="SAM" id="MobiDB-lite"/>
    </source>
</evidence>